<evidence type="ECO:0000256" key="9">
    <source>
        <dbReference type="ARBA" id="ARBA00023277"/>
    </source>
</evidence>
<dbReference type="InterPro" id="IPR023214">
    <property type="entry name" value="HAD_sf"/>
</dbReference>
<keyword evidence="9" id="KW-0119">Carbohydrate metabolism</keyword>
<evidence type="ECO:0000313" key="10">
    <source>
        <dbReference type="EMBL" id="KFZ29826.1"/>
    </source>
</evidence>
<dbReference type="EMBL" id="JPIN01000001">
    <property type="protein sequence ID" value="KFZ29826.1"/>
    <property type="molecule type" value="Genomic_DNA"/>
</dbReference>
<dbReference type="SFLD" id="SFLDG01135">
    <property type="entry name" value="C1.5.6:_HAD__Beta-PGM__Phospha"/>
    <property type="match status" value="1"/>
</dbReference>
<dbReference type="AlphaFoldDB" id="A0A094JB92"/>
<evidence type="ECO:0000256" key="4">
    <source>
        <dbReference type="ARBA" id="ARBA00006171"/>
    </source>
</evidence>
<keyword evidence="7" id="KW-0378">Hydrolase</keyword>
<dbReference type="GO" id="GO:0046872">
    <property type="term" value="F:metal ion binding"/>
    <property type="evidence" value="ECO:0007669"/>
    <property type="project" value="UniProtKB-KW"/>
</dbReference>
<evidence type="ECO:0000313" key="11">
    <source>
        <dbReference type="Proteomes" id="UP000053718"/>
    </source>
</evidence>
<evidence type="ECO:0000256" key="6">
    <source>
        <dbReference type="ARBA" id="ARBA00022723"/>
    </source>
</evidence>
<dbReference type="PANTHER" id="PTHR43434">
    <property type="entry name" value="PHOSPHOGLYCOLATE PHOSPHATASE"/>
    <property type="match status" value="1"/>
</dbReference>
<comment type="catalytic activity">
    <reaction evidence="1">
        <text>2-phosphoglycolate + H2O = glycolate + phosphate</text>
        <dbReference type="Rhea" id="RHEA:14369"/>
        <dbReference type="ChEBI" id="CHEBI:15377"/>
        <dbReference type="ChEBI" id="CHEBI:29805"/>
        <dbReference type="ChEBI" id="CHEBI:43474"/>
        <dbReference type="ChEBI" id="CHEBI:58033"/>
        <dbReference type="EC" id="3.1.3.18"/>
    </reaction>
</comment>
<accession>A0A094JB92</accession>
<comment type="similarity">
    <text evidence="4">Belongs to the HAD-like hydrolase superfamily. CbbY/CbbZ/Gph/YieH family.</text>
</comment>
<keyword evidence="6" id="KW-0479">Metal-binding</keyword>
<sequence>MNQVKAVLFDLDGTLLDTAPDMGAALNAVLREEGRPPVGPEVAKSFSSHGSRGLLEYAYAAEFHARREELRDKFLRYYAANIAADTQLYNGISQLLAQLSANGIATAIVTNKPQAMTEQLMPYFPELAALPVRVSGDTLAVAKPHPDPILYAAEQLAIDPTHCWYVGDAERDIQAGRAAGMKTVLARYGYIAAHEQPEHWGADYSIEHPLQLLELLR</sequence>
<dbReference type="Pfam" id="PF13419">
    <property type="entry name" value="HAD_2"/>
    <property type="match status" value="1"/>
</dbReference>
<reference evidence="10 11" key="1">
    <citation type="submission" date="2014-06" db="EMBL/GenBank/DDBJ databases">
        <title>Draft genome sequence of Idiomarina sp. MCCC 1A10513.</title>
        <authorList>
            <person name="Du J."/>
            <person name="Lai Q."/>
            <person name="Shao Z."/>
        </authorList>
    </citation>
    <scope>NUCLEOTIDE SEQUENCE [LARGE SCALE GENOMIC DNA]</scope>
    <source>
        <strain evidence="10 11">MCCC 1A10513</strain>
    </source>
</reference>
<dbReference type="NCBIfam" id="TIGR01662">
    <property type="entry name" value="HAD-SF-IIIA"/>
    <property type="match status" value="1"/>
</dbReference>
<dbReference type="InterPro" id="IPR036412">
    <property type="entry name" value="HAD-like_sf"/>
</dbReference>
<dbReference type="NCBIfam" id="TIGR01549">
    <property type="entry name" value="HAD-SF-IA-v1"/>
    <property type="match status" value="1"/>
</dbReference>
<dbReference type="NCBIfam" id="TIGR01509">
    <property type="entry name" value="HAD-SF-IA-v3"/>
    <property type="match status" value="1"/>
</dbReference>
<dbReference type="InterPro" id="IPR006549">
    <property type="entry name" value="HAD-SF_hydro_IIIA"/>
</dbReference>
<evidence type="ECO:0000256" key="8">
    <source>
        <dbReference type="ARBA" id="ARBA00022842"/>
    </source>
</evidence>
<proteinExistence type="inferred from homology"/>
<dbReference type="InterPro" id="IPR023198">
    <property type="entry name" value="PGP-like_dom2"/>
</dbReference>
<gene>
    <name evidence="10" type="ORF">IDAT_01660</name>
</gene>
<dbReference type="PRINTS" id="PR00413">
    <property type="entry name" value="HADHALOGNASE"/>
</dbReference>
<dbReference type="SFLD" id="SFLDG01129">
    <property type="entry name" value="C1.5:_HAD__Beta-PGM__Phosphata"/>
    <property type="match status" value="1"/>
</dbReference>
<protein>
    <recommendedName>
        <fullName evidence="5">phosphoglycolate phosphatase</fullName>
        <ecNumber evidence="5">3.1.3.18</ecNumber>
    </recommendedName>
</protein>
<evidence type="ECO:0000256" key="7">
    <source>
        <dbReference type="ARBA" id="ARBA00022801"/>
    </source>
</evidence>
<keyword evidence="8" id="KW-0460">Magnesium</keyword>
<dbReference type="PANTHER" id="PTHR43434:SF23">
    <property type="entry name" value="PHOSPHOGLYCOLATE PHOSPHATASE"/>
    <property type="match status" value="1"/>
</dbReference>
<dbReference type="NCBIfam" id="TIGR01449">
    <property type="entry name" value="PGP_bact"/>
    <property type="match status" value="1"/>
</dbReference>
<dbReference type="InterPro" id="IPR041492">
    <property type="entry name" value="HAD_2"/>
</dbReference>
<dbReference type="InterPro" id="IPR050155">
    <property type="entry name" value="HAD-like_hydrolase_sf"/>
</dbReference>
<evidence type="ECO:0000256" key="5">
    <source>
        <dbReference type="ARBA" id="ARBA00013078"/>
    </source>
</evidence>
<dbReference type="InterPro" id="IPR006439">
    <property type="entry name" value="HAD-SF_hydro_IA"/>
</dbReference>
<name>A0A094JB92_9GAMM</name>
<dbReference type="RefSeq" id="WP_244441579.1">
    <property type="nucleotide sequence ID" value="NZ_JPIN01000001.1"/>
</dbReference>
<dbReference type="eggNOG" id="COG0546">
    <property type="taxonomic scope" value="Bacteria"/>
</dbReference>
<dbReference type="GO" id="GO:0005829">
    <property type="term" value="C:cytosol"/>
    <property type="evidence" value="ECO:0007669"/>
    <property type="project" value="TreeGrafter"/>
</dbReference>
<dbReference type="SFLD" id="SFLDS00003">
    <property type="entry name" value="Haloacid_Dehalogenase"/>
    <property type="match status" value="1"/>
</dbReference>
<comment type="cofactor">
    <cofactor evidence="2">
        <name>Mg(2+)</name>
        <dbReference type="ChEBI" id="CHEBI:18420"/>
    </cofactor>
</comment>
<dbReference type="Proteomes" id="UP000053718">
    <property type="component" value="Unassembled WGS sequence"/>
</dbReference>
<organism evidence="10 11">
    <name type="scientific">Pseudidiomarina atlantica</name>
    <dbReference type="NCBI Taxonomy" id="1517416"/>
    <lineage>
        <taxon>Bacteria</taxon>
        <taxon>Pseudomonadati</taxon>
        <taxon>Pseudomonadota</taxon>
        <taxon>Gammaproteobacteria</taxon>
        <taxon>Alteromonadales</taxon>
        <taxon>Idiomarinaceae</taxon>
        <taxon>Pseudidiomarina</taxon>
    </lineage>
</organism>
<evidence type="ECO:0000256" key="1">
    <source>
        <dbReference type="ARBA" id="ARBA00000830"/>
    </source>
</evidence>
<comment type="pathway">
    <text evidence="3">Organic acid metabolism; glycolate biosynthesis; glycolate from 2-phosphoglycolate: step 1/1.</text>
</comment>
<dbReference type="STRING" id="1517416.IDAT_01660"/>
<keyword evidence="11" id="KW-1185">Reference proteome</keyword>
<dbReference type="EC" id="3.1.3.18" evidence="5"/>
<evidence type="ECO:0000256" key="3">
    <source>
        <dbReference type="ARBA" id="ARBA00004818"/>
    </source>
</evidence>
<comment type="caution">
    <text evidence="10">The sequence shown here is derived from an EMBL/GenBank/DDBJ whole genome shotgun (WGS) entry which is preliminary data.</text>
</comment>
<dbReference type="InterPro" id="IPR037512">
    <property type="entry name" value="PGPase_prok"/>
</dbReference>
<evidence type="ECO:0000256" key="2">
    <source>
        <dbReference type="ARBA" id="ARBA00001946"/>
    </source>
</evidence>
<dbReference type="Gene3D" id="3.40.50.1000">
    <property type="entry name" value="HAD superfamily/HAD-like"/>
    <property type="match status" value="1"/>
</dbReference>
<dbReference type="SUPFAM" id="SSF56784">
    <property type="entry name" value="HAD-like"/>
    <property type="match status" value="1"/>
</dbReference>
<dbReference type="Gene3D" id="1.10.150.240">
    <property type="entry name" value="Putative phosphatase, domain 2"/>
    <property type="match status" value="1"/>
</dbReference>
<dbReference type="GO" id="GO:0006281">
    <property type="term" value="P:DNA repair"/>
    <property type="evidence" value="ECO:0007669"/>
    <property type="project" value="TreeGrafter"/>
</dbReference>
<dbReference type="GO" id="GO:0005975">
    <property type="term" value="P:carbohydrate metabolic process"/>
    <property type="evidence" value="ECO:0007669"/>
    <property type="project" value="InterPro"/>
</dbReference>
<dbReference type="GO" id="GO:0008967">
    <property type="term" value="F:phosphoglycolate phosphatase activity"/>
    <property type="evidence" value="ECO:0007669"/>
    <property type="project" value="UniProtKB-EC"/>
</dbReference>